<sequence>MNYTLTDSALADTPSDCLVVAVPESGALPESTREADRATGGLISELRDNGDIKGSTATTELYPLRNQGPWKRLLLLGTGKPGDLTPVVFARCLVAAATRLATSSAQTALVGLKDLPVPGTDEPWRIEVTARSFEDAFYRFVDFKSDKGAEKALATVTVAASSMEESHNRALETGAAIGDGMNAAKTLGNTPPNICTPVWLAEQAKKLSREAPHIRTEVLDEPAMEDLGMGALLAVSRGSEQPARLILMHYQGADDPNAPPEVLVGKGITFDTGGISLKPAAQMDEMKYDMSGASGVFGAMTSVARLRPKANIIGVIAAAENMPGHNATRPGDIVTSMSGQTIEVINTDAEGRMALCDALTYVARYSPANVIDMATLTGACIIALGDQASAVMGNDDALVESLLESSQRSGDRAWQLPLWKEYQKLLDSNFADMQNVGGRAAGTITAGCFLSRFAEDYSWAHLDIAGTAWLSGTEKGATGRPVPLLLDYLLKRTGTA</sequence>
<protein>
    <recommendedName>
        <fullName evidence="9">Probable cytosol aminopeptidase</fullName>
        <ecNumber evidence="9">3.4.11.1</ecNumber>
    </recommendedName>
    <alternativeName>
        <fullName evidence="9">Leucine aminopeptidase</fullName>
        <shortName evidence="9">LAP</shortName>
        <ecNumber evidence="9">3.4.11.10</ecNumber>
    </alternativeName>
    <alternativeName>
        <fullName evidence="9">Leucyl aminopeptidase</fullName>
    </alternativeName>
</protein>
<comment type="catalytic activity">
    <reaction evidence="2 9">
        <text>Release of an N-terminal amino acid, preferentially leucine, but not glutamic or aspartic acids.</text>
        <dbReference type="EC" id="3.4.11.10"/>
    </reaction>
</comment>
<proteinExistence type="inferred from homology"/>
<evidence type="ECO:0000256" key="9">
    <source>
        <dbReference type="HAMAP-Rule" id="MF_00181"/>
    </source>
</evidence>
<feature type="binding site" evidence="9">
    <location>
        <position position="350"/>
    </location>
    <ligand>
        <name>Mn(2+)</name>
        <dbReference type="ChEBI" id="CHEBI:29035"/>
        <label>1</label>
    </ligand>
</feature>
<dbReference type="InterPro" id="IPR043472">
    <property type="entry name" value="Macro_dom-like"/>
</dbReference>
<feature type="domain" description="Cytosol aminopeptidase" evidence="10">
    <location>
        <begin position="346"/>
        <end position="353"/>
    </location>
</feature>
<comment type="subcellular location">
    <subcellularLocation>
        <location evidence="9">Cytoplasm</location>
    </subcellularLocation>
</comment>
<dbReference type="InterPro" id="IPR008283">
    <property type="entry name" value="Peptidase_M17_N"/>
</dbReference>
<dbReference type="RefSeq" id="WP_133735154.1">
    <property type="nucleotide sequence ID" value="NZ_SOAX01000002.1"/>
</dbReference>
<dbReference type="InterPro" id="IPR000819">
    <property type="entry name" value="Peptidase_M17_C"/>
</dbReference>
<dbReference type="PROSITE" id="PS00631">
    <property type="entry name" value="CYTOSOL_AP"/>
    <property type="match status" value="1"/>
</dbReference>
<keyword evidence="4 9" id="KW-0031">Aminopeptidase</keyword>
<dbReference type="HAMAP" id="MF_00181">
    <property type="entry name" value="Cytosol_peptidase_M17"/>
    <property type="match status" value="1"/>
</dbReference>
<comment type="caution">
    <text evidence="11">The sequence shown here is derived from an EMBL/GenBank/DDBJ whole genome shotgun (WGS) entry which is preliminary data.</text>
</comment>
<accession>A0A4R7JZJ3</accession>
<dbReference type="NCBIfam" id="NF002074">
    <property type="entry name" value="PRK00913.1-4"/>
    <property type="match status" value="1"/>
</dbReference>
<evidence type="ECO:0000256" key="2">
    <source>
        <dbReference type="ARBA" id="ARBA00000967"/>
    </source>
</evidence>
<dbReference type="GO" id="GO:0006508">
    <property type="term" value="P:proteolysis"/>
    <property type="evidence" value="ECO:0007669"/>
    <property type="project" value="UniProtKB-KW"/>
</dbReference>
<evidence type="ECO:0000256" key="4">
    <source>
        <dbReference type="ARBA" id="ARBA00022438"/>
    </source>
</evidence>
<dbReference type="Pfam" id="PF00883">
    <property type="entry name" value="Peptidase_M17"/>
    <property type="match status" value="1"/>
</dbReference>
<dbReference type="AlphaFoldDB" id="A0A4R7JZJ3"/>
<evidence type="ECO:0000256" key="5">
    <source>
        <dbReference type="ARBA" id="ARBA00022670"/>
    </source>
</evidence>
<dbReference type="EMBL" id="SOAX01000002">
    <property type="protein sequence ID" value="TDT43057.1"/>
    <property type="molecule type" value="Genomic_DNA"/>
</dbReference>
<comment type="cofactor">
    <cofactor evidence="9">
        <name>Mn(2+)</name>
        <dbReference type="ChEBI" id="CHEBI:29035"/>
    </cofactor>
    <text evidence="9">Binds 2 manganese ions per subunit.</text>
</comment>
<evidence type="ECO:0000313" key="11">
    <source>
        <dbReference type="EMBL" id="TDT43057.1"/>
    </source>
</evidence>
<dbReference type="EC" id="3.4.11.1" evidence="9"/>
<dbReference type="EC" id="3.4.11.10" evidence="9"/>
<dbReference type="SUPFAM" id="SSF53187">
    <property type="entry name" value="Zn-dependent exopeptidases"/>
    <property type="match status" value="1"/>
</dbReference>
<keyword evidence="5 9" id="KW-0645">Protease</keyword>
<dbReference type="PANTHER" id="PTHR11963">
    <property type="entry name" value="LEUCINE AMINOPEPTIDASE-RELATED"/>
    <property type="match status" value="1"/>
</dbReference>
<dbReference type="NCBIfam" id="NF002073">
    <property type="entry name" value="PRK00913.1-2"/>
    <property type="match status" value="1"/>
</dbReference>
<feature type="binding site" evidence="9">
    <location>
        <position position="266"/>
    </location>
    <ligand>
        <name>Mn(2+)</name>
        <dbReference type="ChEBI" id="CHEBI:29035"/>
        <label>2</label>
    </ligand>
</feature>
<dbReference type="PRINTS" id="PR00481">
    <property type="entry name" value="LAMNOPPTDASE"/>
</dbReference>
<feature type="active site" evidence="9">
    <location>
        <position position="278"/>
    </location>
</feature>
<feature type="binding site" evidence="9">
    <location>
        <position position="348"/>
    </location>
    <ligand>
        <name>Mn(2+)</name>
        <dbReference type="ChEBI" id="CHEBI:29035"/>
        <label>1</label>
    </ligand>
</feature>
<keyword evidence="12" id="KW-1185">Reference proteome</keyword>
<dbReference type="Proteomes" id="UP000295830">
    <property type="component" value="Unassembled WGS sequence"/>
</dbReference>
<feature type="binding site" evidence="9">
    <location>
        <position position="271"/>
    </location>
    <ligand>
        <name>Mn(2+)</name>
        <dbReference type="ChEBI" id="CHEBI:29035"/>
        <label>2</label>
    </ligand>
</feature>
<keyword evidence="6 9" id="KW-0479">Metal-binding</keyword>
<keyword evidence="8 9" id="KW-0464">Manganese</keyword>
<evidence type="ECO:0000256" key="7">
    <source>
        <dbReference type="ARBA" id="ARBA00022801"/>
    </source>
</evidence>
<evidence type="ECO:0000256" key="1">
    <source>
        <dbReference type="ARBA" id="ARBA00000135"/>
    </source>
</evidence>
<dbReference type="Gene3D" id="3.40.220.10">
    <property type="entry name" value="Leucine Aminopeptidase, subunit E, domain 1"/>
    <property type="match status" value="1"/>
</dbReference>
<dbReference type="GO" id="GO:0070006">
    <property type="term" value="F:metalloaminopeptidase activity"/>
    <property type="evidence" value="ECO:0007669"/>
    <property type="project" value="InterPro"/>
</dbReference>
<dbReference type="GO" id="GO:0030145">
    <property type="term" value="F:manganese ion binding"/>
    <property type="evidence" value="ECO:0007669"/>
    <property type="project" value="UniProtKB-UniRule"/>
</dbReference>
<dbReference type="FunFam" id="3.40.630.10:FF:000004">
    <property type="entry name" value="Probable cytosol aminopeptidase"/>
    <property type="match status" value="1"/>
</dbReference>
<dbReference type="GO" id="GO:0005737">
    <property type="term" value="C:cytoplasm"/>
    <property type="evidence" value="ECO:0007669"/>
    <property type="project" value="UniProtKB-SubCell"/>
</dbReference>
<dbReference type="Gene3D" id="3.40.630.10">
    <property type="entry name" value="Zn peptidases"/>
    <property type="match status" value="1"/>
</dbReference>
<keyword evidence="9" id="KW-0963">Cytoplasm</keyword>
<feature type="binding site" evidence="9">
    <location>
        <position position="289"/>
    </location>
    <ligand>
        <name>Mn(2+)</name>
        <dbReference type="ChEBI" id="CHEBI:29035"/>
        <label>2</label>
    </ligand>
</feature>
<evidence type="ECO:0000256" key="6">
    <source>
        <dbReference type="ARBA" id="ARBA00022723"/>
    </source>
</evidence>
<name>A0A4R7JZJ3_9GAMM</name>
<feature type="binding site" evidence="9">
    <location>
        <position position="271"/>
    </location>
    <ligand>
        <name>Mn(2+)</name>
        <dbReference type="ChEBI" id="CHEBI:29035"/>
        <label>1</label>
    </ligand>
</feature>
<dbReference type="InterPro" id="IPR011356">
    <property type="entry name" value="Leucine_aapep/pepB"/>
</dbReference>
<evidence type="ECO:0000256" key="8">
    <source>
        <dbReference type="ARBA" id="ARBA00023211"/>
    </source>
</evidence>
<dbReference type="SUPFAM" id="SSF52949">
    <property type="entry name" value="Macro domain-like"/>
    <property type="match status" value="1"/>
</dbReference>
<dbReference type="OrthoDB" id="9809354at2"/>
<feature type="binding site" evidence="9">
    <location>
        <position position="350"/>
    </location>
    <ligand>
        <name>Mn(2+)</name>
        <dbReference type="ChEBI" id="CHEBI:29035"/>
        <label>2</label>
    </ligand>
</feature>
<comment type="similarity">
    <text evidence="3 9">Belongs to the peptidase M17 family.</text>
</comment>
<evidence type="ECO:0000313" key="12">
    <source>
        <dbReference type="Proteomes" id="UP000295830"/>
    </source>
</evidence>
<dbReference type="CDD" id="cd00433">
    <property type="entry name" value="Peptidase_M17"/>
    <property type="match status" value="1"/>
</dbReference>
<gene>
    <name evidence="9" type="primary">pepA</name>
    <name evidence="11" type="ORF">DES49_0867</name>
</gene>
<dbReference type="Pfam" id="PF02789">
    <property type="entry name" value="Peptidase_M17_N"/>
    <property type="match status" value="1"/>
</dbReference>
<keyword evidence="7 9" id="KW-0378">Hydrolase</keyword>
<evidence type="ECO:0000256" key="3">
    <source>
        <dbReference type="ARBA" id="ARBA00009528"/>
    </source>
</evidence>
<evidence type="ECO:0000259" key="10">
    <source>
        <dbReference type="PROSITE" id="PS00631"/>
    </source>
</evidence>
<comment type="catalytic activity">
    <reaction evidence="1 9">
        <text>Release of an N-terminal amino acid, Xaa-|-Yaa-, in which Xaa is preferably Leu, but may be other amino acids including Pro although not Arg or Lys, and Yaa may be Pro. Amino acid amides and methyl esters are also readily hydrolyzed, but rates on arylamides are exceedingly low.</text>
        <dbReference type="EC" id="3.4.11.1"/>
    </reaction>
</comment>
<organism evidence="11 12">
    <name type="scientific">Halospina denitrificans</name>
    <dbReference type="NCBI Taxonomy" id="332522"/>
    <lineage>
        <taxon>Bacteria</taxon>
        <taxon>Pseudomonadati</taxon>
        <taxon>Pseudomonadota</taxon>
        <taxon>Gammaproteobacteria</taxon>
        <taxon>Halospina</taxon>
    </lineage>
</organism>
<comment type="function">
    <text evidence="9">Presumably involved in the processing and regular turnover of intracellular proteins. Catalyzes the removal of unsubstituted N-terminal amino acids from various peptides.</text>
</comment>
<reference evidence="11 12" key="1">
    <citation type="submission" date="2019-03" db="EMBL/GenBank/DDBJ databases">
        <title>Genomic Encyclopedia of Type Strains, Phase IV (KMG-IV): sequencing the most valuable type-strain genomes for metagenomic binning, comparative biology and taxonomic classification.</title>
        <authorList>
            <person name="Goeker M."/>
        </authorList>
    </citation>
    <scope>NUCLEOTIDE SEQUENCE [LARGE SCALE GENOMIC DNA]</scope>
    <source>
        <strain evidence="11 12">DSM 15505</strain>
    </source>
</reference>
<feature type="active site" evidence="9">
    <location>
        <position position="352"/>
    </location>
</feature>
<dbReference type="PANTHER" id="PTHR11963:SF23">
    <property type="entry name" value="CYTOSOL AMINOPEPTIDASE"/>
    <property type="match status" value="1"/>
</dbReference>
<dbReference type="InterPro" id="IPR023042">
    <property type="entry name" value="Peptidase_M17_leu_NH2_pept"/>
</dbReference>